<dbReference type="EMBL" id="MNCJ02000332">
    <property type="protein sequence ID" value="KAF5756937.1"/>
    <property type="molecule type" value="Genomic_DNA"/>
</dbReference>
<comment type="caution">
    <text evidence="1">The sequence shown here is derived from an EMBL/GenBank/DDBJ whole genome shotgun (WGS) entry which is preliminary data.</text>
</comment>
<sequence>MSNVVVCDQELSFKVVSEVVSMPLVKECIAYRTRSKVPKINDSMVIEIIRPAENRARLPADVASDLSLSVDNLPDVTIQNLKCELTNLGTRAGKSRDGYMYGFTQWPTYLKSNHIRFGSTLFFTYVKSTQRLMLTKVVHKTTKKRCRAWILYCLFC</sequence>
<dbReference type="AlphaFoldDB" id="A0A9K3DJX2"/>
<dbReference type="Gramene" id="mRNA:HanXRQr2_Chr17g0820801">
    <property type="protein sequence ID" value="mRNA:HanXRQr2_Chr17g0820801"/>
    <property type="gene ID" value="HanXRQr2_Chr17g0820801"/>
</dbReference>
<gene>
    <name evidence="1" type="ORF">HanXRQr2_Chr17g0820801</name>
</gene>
<reference evidence="1" key="1">
    <citation type="journal article" date="2017" name="Nature">
        <title>The sunflower genome provides insights into oil metabolism, flowering and Asterid evolution.</title>
        <authorList>
            <person name="Badouin H."/>
            <person name="Gouzy J."/>
            <person name="Grassa C.J."/>
            <person name="Murat F."/>
            <person name="Staton S.E."/>
            <person name="Cottret L."/>
            <person name="Lelandais-Briere C."/>
            <person name="Owens G.L."/>
            <person name="Carrere S."/>
            <person name="Mayjonade B."/>
            <person name="Legrand L."/>
            <person name="Gill N."/>
            <person name="Kane N.C."/>
            <person name="Bowers J.E."/>
            <person name="Hubner S."/>
            <person name="Bellec A."/>
            <person name="Berard A."/>
            <person name="Berges H."/>
            <person name="Blanchet N."/>
            <person name="Boniface M.C."/>
            <person name="Brunel D."/>
            <person name="Catrice O."/>
            <person name="Chaidir N."/>
            <person name="Claudel C."/>
            <person name="Donnadieu C."/>
            <person name="Faraut T."/>
            <person name="Fievet G."/>
            <person name="Helmstetter N."/>
            <person name="King M."/>
            <person name="Knapp S.J."/>
            <person name="Lai Z."/>
            <person name="Le Paslier M.C."/>
            <person name="Lippi Y."/>
            <person name="Lorenzon L."/>
            <person name="Mandel J.R."/>
            <person name="Marage G."/>
            <person name="Marchand G."/>
            <person name="Marquand E."/>
            <person name="Bret-Mestries E."/>
            <person name="Morien E."/>
            <person name="Nambeesan S."/>
            <person name="Nguyen T."/>
            <person name="Pegot-Espagnet P."/>
            <person name="Pouilly N."/>
            <person name="Raftis F."/>
            <person name="Sallet E."/>
            <person name="Schiex T."/>
            <person name="Thomas J."/>
            <person name="Vandecasteele C."/>
            <person name="Vares D."/>
            <person name="Vear F."/>
            <person name="Vautrin S."/>
            <person name="Crespi M."/>
            <person name="Mangin B."/>
            <person name="Burke J.M."/>
            <person name="Salse J."/>
            <person name="Munos S."/>
            <person name="Vincourt P."/>
            <person name="Rieseberg L.H."/>
            <person name="Langlade N.B."/>
        </authorList>
    </citation>
    <scope>NUCLEOTIDE SEQUENCE</scope>
    <source>
        <tissue evidence="1">Leaves</tissue>
    </source>
</reference>
<evidence type="ECO:0000313" key="2">
    <source>
        <dbReference type="Proteomes" id="UP000215914"/>
    </source>
</evidence>
<organism evidence="1 2">
    <name type="scientific">Helianthus annuus</name>
    <name type="common">Common sunflower</name>
    <dbReference type="NCBI Taxonomy" id="4232"/>
    <lineage>
        <taxon>Eukaryota</taxon>
        <taxon>Viridiplantae</taxon>
        <taxon>Streptophyta</taxon>
        <taxon>Embryophyta</taxon>
        <taxon>Tracheophyta</taxon>
        <taxon>Spermatophyta</taxon>
        <taxon>Magnoliopsida</taxon>
        <taxon>eudicotyledons</taxon>
        <taxon>Gunneridae</taxon>
        <taxon>Pentapetalae</taxon>
        <taxon>asterids</taxon>
        <taxon>campanulids</taxon>
        <taxon>Asterales</taxon>
        <taxon>Asteraceae</taxon>
        <taxon>Asteroideae</taxon>
        <taxon>Heliantheae alliance</taxon>
        <taxon>Heliantheae</taxon>
        <taxon>Helianthus</taxon>
    </lineage>
</organism>
<accession>A0A9K3DJX2</accession>
<keyword evidence="2" id="KW-1185">Reference proteome</keyword>
<evidence type="ECO:0000313" key="1">
    <source>
        <dbReference type="EMBL" id="KAF5756937.1"/>
    </source>
</evidence>
<dbReference type="Proteomes" id="UP000215914">
    <property type="component" value="Unassembled WGS sequence"/>
</dbReference>
<name>A0A9K3DJX2_HELAN</name>
<reference evidence="1" key="2">
    <citation type="submission" date="2020-06" db="EMBL/GenBank/DDBJ databases">
        <title>Helianthus annuus Genome sequencing and assembly Release 2.</title>
        <authorList>
            <person name="Gouzy J."/>
            <person name="Langlade N."/>
            <person name="Munos S."/>
        </authorList>
    </citation>
    <scope>NUCLEOTIDE SEQUENCE</scope>
    <source>
        <tissue evidence="1">Leaves</tissue>
    </source>
</reference>
<proteinExistence type="predicted"/>
<protein>
    <submittedName>
        <fullName evidence="1">Transcription factor B3-Domain family</fullName>
    </submittedName>
</protein>